<dbReference type="AlphaFoldDB" id="A0A3G8M897"/>
<reference evidence="3 5" key="3">
    <citation type="journal article" date="2021" name="AMB Express">
        <title>Isolation and characterisation of Methylocystis spp. for poly-3-hydroxybutyrate production using waste methane feedstocks.</title>
        <authorList>
            <person name="Rumah B.L."/>
            <person name="Stead C.E."/>
            <person name="Claxton Stevens B.H."/>
            <person name="Minton N.P."/>
            <person name="Grosse-Honebrink A."/>
            <person name="Zhang Y."/>
        </authorList>
    </citation>
    <scope>NUCLEOTIDE SEQUENCE [LARGE SCALE GENOMIC DNA]</scope>
    <source>
        <strain evidence="3 5">BRCS1</strain>
    </source>
</reference>
<evidence type="ECO:0000256" key="1">
    <source>
        <dbReference type="SAM" id="SignalP"/>
    </source>
</evidence>
<accession>A0A3G8M897</accession>
<dbReference type="KEGG" id="mros:EHO51_16075"/>
<protein>
    <submittedName>
        <fullName evidence="2">Uncharacterized protein</fullName>
    </submittedName>
</protein>
<evidence type="ECO:0000313" key="3">
    <source>
        <dbReference type="EMBL" id="QGM93812.1"/>
    </source>
</evidence>
<dbReference type="RefSeq" id="WP_124739717.1">
    <property type="nucleotide sequence ID" value="NZ_CP034086.1"/>
</dbReference>
<feature type="chain" id="PRO_5044594214" evidence="1">
    <location>
        <begin position="19"/>
        <end position="115"/>
    </location>
</feature>
<evidence type="ECO:0000313" key="5">
    <source>
        <dbReference type="Proteomes" id="UP000424673"/>
    </source>
</evidence>
<gene>
    <name evidence="2" type="ORF">EHO51_16075</name>
    <name evidence="3" type="ORF">F7D13_07115</name>
</gene>
<keyword evidence="5" id="KW-1185">Reference proteome</keyword>
<evidence type="ECO:0000313" key="4">
    <source>
        <dbReference type="Proteomes" id="UP000273982"/>
    </source>
</evidence>
<organism evidence="2 4">
    <name type="scientific">Methylocystis rosea</name>
    <dbReference type="NCBI Taxonomy" id="173366"/>
    <lineage>
        <taxon>Bacteria</taxon>
        <taxon>Pseudomonadati</taxon>
        <taxon>Pseudomonadota</taxon>
        <taxon>Alphaproteobacteria</taxon>
        <taxon>Hyphomicrobiales</taxon>
        <taxon>Methylocystaceae</taxon>
        <taxon>Methylocystis</taxon>
    </lineage>
</organism>
<reference evidence="5" key="2">
    <citation type="submission" date="2019-09" db="EMBL/GenBank/DDBJ databases">
        <title>Isolation and complete genome sequencing of Methylocystis species.</title>
        <authorList>
            <person name="Rumah B.L."/>
            <person name="Stead C.E."/>
            <person name="Stevens B.C."/>
            <person name="Minton N.P."/>
            <person name="Grosse-Honebrink A."/>
            <person name="Zhang Y."/>
        </authorList>
    </citation>
    <scope>NUCLEOTIDE SEQUENCE [LARGE SCALE GENOMIC DNA]</scope>
    <source>
        <strain evidence="5">BRCS1</strain>
    </source>
</reference>
<dbReference type="Proteomes" id="UP000273982">
    <property type="component" value="Chromosome"/>
</dbReference>
<proteinExistence type="predicted"/>
<sequence length="115" mass="12866">MRRLSLILFLLAPLEAFAQTATQERFTRNVALLMYGESRCPKLRVNMLIIAQVAPTFKLKPADWAEGGRLHRVLASQYQTIKETFAQESDDVVCGMIEDGFGPDGTIAPGVIKRR</sequence>
<feature type="signal peptide" evidence="1">
    <location>
        <begin position="1"/>
        <end position="18"/>
    </location>
</feature>
<evidence type="ECO:0000313" key="2">
    <source>
        <dbReference type="EMBL" id="AZG78126.1"/>
    </source>
</evidence>
<dbReference type="Proteomes" id="UP000424673">
    <property type="component" value="Chromosome"/>
</dbReference>
<dbReference type="EMBL" id="CP044328">
    <property type="protein sequence ID" value="QGM93812.1"/>
    <property type="molecule type" value="Genomic_DNA"/>
</dbReference>
<dbReference type="EMBL" id="CP034086">
    <property type="protein sequence ID" value="AZG78126.1"/>
    <property type="molecule type" value="Genomic_DNA"/>
</dbReference>
<keyword evidence="1" id="KW-0732">Signal</keyword>
<reference evidence="2 4" key="1">
    <citation type="submission" date="2018-11" db="EMBL/GenBank/DDBJ databases">
        <title>Genome squencing of methanotrophic bacteria isolated from alkaline groundwater in Korea.</title>
        <authorList>
            <person name="Nguyen L.N."/>
        </authorList>
    </citation>
    <scope>NUCLEOTIDE SEQUENCE [LARGE SCALE GENOMIC DNA]</scope>
    <source>
        <strain evidence="2 4">GW6</strain>
    </source>
</reference>
<name>A0A3G8M897_9HYPH</name>